<feature type="domain" description="DUF4234" evidence="3">
    <location>
        <begin position="54"/>
        <end position="158"/>
    </location>
</feature>
<evidence type="ECO:0000256" key="1">
    <source>
        <dbReference type="SAM" id="MobiDB-lite"/>
    </source>
</evidence>
<dbReference type="Proteomes" id="UP001596135">
    <property type="component" value="Unassembled WGS sequence"/>
</dbReference>
<protein>
    <submittedName>
        <fullName evidence="4">DUF4234 domain-containing protein</fullName>
    </submittedName>
</protein>
<evidence type="ECO:0000256" key="2">
    <source>
        <dbReference type="SAM" id="Phobius"/>
    </source>
</evidence>
<evidence type="ECO:0000313" key="4">
    <source>
        <dbReference type="EMBL" id="MFC6046060.1"/>
    </source>
</evidence>
<feature type="transmembrane region" description="Helical" evidence="2">
    <location>
        <begin position="129"/>
        <end position="151"/>
    </location>
</feature>
<dbReference type="EMBL" id="JBHSRJ010000009">
    <property type="protein sequence ID" value="MFC6046060.1"/>
    <property type="molecule type" value="Genomic_DNA"/>
</dbReference>
<reference evidence="5" key="1">
    <citation type="journal article" date="2019" name="Int. J. Syst. Evol. Microbiol.">
        <title>The Global Catalogue of Microorganisms (GCM) 10K type strain sequencing project: providing services to taxonomists for standard genome sequencing and annotation.</title>
        <authorList>
            <consortium name="The Broad Institute Genomics Platform"/>
            <consortium name="The Broad Institute Genome Sequencing Center for Infectious Disease"/>
            <person name="Wu L."/>
            <person name="Ma J."/>
        </authorList>
    </citation>
    <scope>NUCLEOTIDE SEQUENCE [LARGE SCALE GENOMIC DNA]</scope>
    <source>
        <strain evidence="5">CCUG 54522</strain>
    </source>
</reference>
<comment type="caution">
    <text evidence="4">The sequence shown here is derived from an EMBL/GenBank/DDBJ whole genome shotgun (WGS) entry which is preliminary data.</text>
</comment>
<dbReference type="Pfam" id="PF14018">
    <property type="entry name" value="DUF4234"/>
    <property type="match status" value="1"/>
</dbReference>
<feature type="region of interest" description="Disordered" evidence="1">
    <location>
        <begin position="1"/>
        <end position="28"/>
    </location>
</feature>
<keyword evidence="2" id="KW-0472">Membrane</keyword>
<evidence type="ECO:0000259" key="3">
    <source>
        <dbReference type="Pfam" id="PF14018"/>
    </source>
</evidence>
<feature type="transmembrane region" description="Helical" evidence="2">
    <location>
        <begin position="88"/>
        <end position="109"/>
    </location>
</feature>
<feature type="transmembrane region" description="Helical" evidence="2">
    <location>
        <begin position="55"/>
        <end position="76"/>
    </location>
</feature>
<gene>
    <name evidence="4" type="ORF">ACFPYL_23450</name>
</gene>
<organism evidence="4 5">
    <name type="scientific">Nocardioides hankookensis</name>
    <dbReference type="NCBI Taxonomy" id="443157"/>
    <lineage>
        <taxon>Bacteria</taxon>
        <taxon>Bacillati</taxon>
        <taxon>Actinomycetota</taxon>
        <taxon>Actinomycetes</taxon>
        <taxon>Propionibacteriales</taxon>
        <taxon>Nocardioidaceae</taxon>
        <taxon>Nocardioides</taxon>
    </lineage>
</organism>
<name>A0ABW1LQA3_9ACTN</name>
<accession>A0ABW1LQA3</accession>
<keyword evidence="5" id="KW-1185">Reference proteome</keyword>
<evidence type="ECO:0000313" key="5">
    <source>
        <dbReference type="Proteomes" id="UP001596135"/>
    </source>
</evidence>
<dbReference type="InterPro" id="IPR025328">
    <property type="entry name" value="DUF4234"/>
</dbReference>
<proteinExistence type="predicted"/>
<keyword evidence="2" id="KW-0812">Transmembrane</keyword>
<keyword evidence="2" id="KW-1133">Transmembrane helix</keyword>
<sequence length="168" mass="17632">MTESNEPIASAPDPAAAPPPYGTPAPGAGVPAPAAAAPLAPMAGPADGPIGKVRSTGTCVLLTIVTLGFYTWYWYYKTHDEMKQHTGNGVGGPIALILAILIGIVNPFLSSNEVGGLYERKGQPKPVSAVTGLWYLLLGWFFFIGAIVWFVKTNGALNEYWKSQGATA</sequence>
<dbReference type="RefSeq" id="WP_379160390.1">
    <property type="nucleotide sequence ID" value="NZ_JBHSRJ010000009.1"/>
</dbReference>